<evidence type="ECO:0000256" key="3">
    <source>
        <dbReference type="ARBA" id="ARBA00022475"/>
    </source>
</evidence>
<keyword evidence="10" id="KW-0966">Cell projection</keyword>
<dbReference type="EMBL" id="CP033169">
    <property type="protein sequence ID" value="AYO30474.1"/>
    <property type="molecule type" value="Genomic_DNA"/>
</dbReference>
<sequence>MHFYRPKSGIIYVGLNPWRAVVKTLPGSRRRGNGNEQAPGSPLWMTTYGDMITQILIFFVLLFSLSSVDAKKFDMFMTSLQGSLGIIQGGQTLEKGEFIESGEVGQFLVSAEEQRQFQRLEQNVKDIVKQNNLNGVQVNLDERGLVIRFVEGVLFDSGKADIKEQAKAVLNKIVPVLKQSHRQIRVEGHTDNVPIHTQEFPSNWELSTARAVNVVRYFIDKHNFSPYSMSAAGYGEYRPIAPNDSDKHRALNRRVDIVILKSVSENEEPK</sequence>
<evidence type="ECO:0000256" key="8">
    <source>
        <dbReference type="SAM" id="Phobius"/>
    </source>
</evidence>
<dbReference type="Gene3D" id="3.30.1330.60">
    <property type="entry name" value="OmpA-like domain"/>
    <property type="match status" value="1"/>
</dbReference>
<proteinExistence type="inferred from homology"/>
<keyword evidence="10" id="KW-0969">Cilium</keyword>
<keyword evidence="4 8" id="KW-0812">Transmembrane</keyword>
<keyword evidence="3" id="KW-1003">Cell membrane</keyword>
<dbReference type="PANTHER" id="PTHR30329">
    <property type="entry name" value="STATOR ELEMENT OF FLAGELLAR MOTOR COMPLEX"/>
    <property type="match status" value="1"/>
</dbReference>
<dbReference type="KEGG" id="bacg:D2962_07420"/>
<dbReference type="CDD" id="cd07185">
    <property type="entry name" value="OmpA_C-like"/>
    <property type="match status" value="1"/>
</dbReference>
<name>A0A3G2R4N1_9FIRM</name>
<keyword evidence="11" id="KW-1185">Reference proteome</keyword>
<evidence type="ECO:0000313" key="10">
    <source>
        <dbReference type="EMBL" id="AYO30474.1"/>
    </source>
</evidence>
<evidence type="ECO:0000256" key="1">
    <source>
        <dbReference type="ARBA" id="ARBA00004162"/>
    </source>
</evidence>
<accession>A0A3G2R4N1</accession>
<dbReference type="Proteomes" id="UP000280960">
    <property type="component" value="Chromosome"/>
</dbReference>
<dbReference type="PROSITE" id="PS51123">
    <property type="entry name" value="OMPA_2"/>
    <property type="match status" value="1"/>
</dbReference>
<dbReference type="InterPro" id="IPR006665">
    <property type="entry name" value="OmpA-like"/>
</dbReference>
<feature type="transmembrane region" description="Helical" evidence="8">
    <location>
        <begin position="51"/>
        <end position="68"/>
    </location>
</feature>
<evidence type="ECO:0000256" key="4">
    <source>
        <dbReference type="ARBA" id="ARBA00022692"/>
    </source>
</evidence>
<evidence type="ECO:0000256" key="2">
    <source>
        <dbReference type="ARBA" id="ARBA00008914"/>
    </source>
</evidence>
<dbReference type="InterPro" id="IPR036737">
    <property type="entry name" value="OmpA-like_sf"/>
</dbReference>
<evidence type="ECO:0000256" key="6">
    <source>
        <dbReference type="ARBA" id="ARBA00023136"/>
    </source>
</evidence>
<keyword evidence="5 8" id="KW-1133">Transmembrane helix</keyword>
<comment type="subcellular location">
    <subcellularLocation>
        <location evidence="1">Cell membrane</location>
        <topology evidence="1">Single-pass membrane protein</topology>
    </subcellularLocation>
</comment>
<dbReference type="SUPFAM" id="SSF103088">
    <property type="entry name" value="OmpA-like"/>
    <property type="match status" value="1"/>
</dbReference>
<comment type="similarity">
    <text evidence="2">Belongs to the MotB family.</text>
</comment>
<dbReference type="PANTHER" id="PTHR30329:SF21">
    <property type="entry name" value="LIPOPROTEIN YIAD-RELATED"/>
    <property type="match status" value="1"/>
</dbReference>
<feature type="domain" description="OmpA-like" evidence="9">
    <location>
        <begin position="142"/>
        <end position="263"/>
    </location>
</feature>
<reference evidence="10 11" key="1">
    <citation type="submission" date="2018-10" db="EMBL/GenBank/DDBJ databases">
        <authorList>
            <person name="Zhang X."/>
        </authorList>
    </citation>
    <scope>NUCLEOTIDE SEQUENCE [LARGE SCALE GENOMIC DNA]</scope>
    <source>
        <strain evidence="10 11">SK-G1</strain>
    </source>
</reference>
<dbReference type="GO" id="GO:0005886">
    <property type="term" value="C:plasma membrane"/>
    <property type="evidence" value="ECO:0007669"/>
    <property type="project" value="UniProtKB-SubCell"/>
</dbReference>
<dbReference type="Pfam" id="PF13677">
    <property type="entry name" value="MotB_plug"/>
    <property type="match status" value="1"/>
</dbReference>
<keyword evidence="6 7" id="KW-0472">Membrane</keyword>
<gene>
    <name evidence="10" type="ORF">D2962_07420</name>
</gene>
<keyword evidence="10" id="KW-0282">Flagellum</keyword>
<dbReference type="Pfam" id="PF00691">
    <property type="entry name" value="OmpA"/>
    <property type="match status" value="1"/>
</dbReference>
<dbReference type="InterPro" id="IPR025713">
    <property type="entry name" value="MotB-like_N_dom"/>
</dbReference>
<evidence type="ECO:0000259" key="9">
    <source>
        <dbReference type="PROSITE" id="PS51123"/>
    </source>
</evidence>
<evidence type="ECO:0000256" key="7">
    <source>
        <dbReference type="PROSITE-ProRule" id="PRU00473"/>
    </source>
</evidence>
<organism evidence="10 11">
    <name type="scientific">Biomaibacter acetigenes</name>
    <dbReference type="NCBI Taxonomy" id="2316383"/>
    <lineage>
        <taxon>Bacteria</taxon>
        <taxon>Bacillati</taxon>
        <taxon>Bacillota</taxon>
        <taxon>Clostridia</taxon>
        <taxon>Thermosediminibacterales</taxon>
        <taxon>Tepidanaerobacteraceae</taxon>
        <taxon>Biomaibacter</taxon>
    </lineage>
</organism>
<evidence type="ECO:0000256" key="5">
    <source>
        <dbReference type="ARBA" id="ARBA00022989"/>
    </source>
</evidence>
<evidence type="ECO:0000313" key="11">
    <source>
        <dbReference type="Proteomes" id="UP000280960"/>
    </source>
</evidence>
<protein>
    <submittedName>
        <fullName evidence="10">Flagellar motor protein MotB</fullName>
    </submittedName>
</protein>
<dbReference type="InterPro" id="IPR050330">
    <property type="entry name" value="Bact_OuterMem_StrucFunc"/>
</dbReference>
<dbReference type="AlphaFoldDB" id="A0A3G2R4N1"/>